<dbReference type="EMBL" id="JASBWT010000004">
    <property type="protein sequence ID" value="KAJ9105467.1"/>
    <property type="molecule type" value="Genomic_DNA"/>
</dbReference>
<evidence type="ECO:0000313" key="1">
    <source>
        <dbReference type="EMBL" id="KAJ9105467.1"/>
    </source>
</evidence>
<keyword evidence="2" id="KW-1185">Reference proteome</keyword>
<comment type="caution">
    <text evidence="1">The sequence shown here is derived from an EMBL/GenBank/DDBJ whole genome shotgun (WGS) entry which is preliminary data.</text>
</comment>
<evidence type="ECO:0000313" key="2">
    <source>
        <dbReference type="Proteomes" id="UP001227268"/>
    </source>
</evidence>
<reference evidence="1" key="1">
    <citation type="submission" date="2023-04" db="EMBL/GenBank/DDBJ databases">
        <title>Draft Genome sequencing of Naganishia species isolated from polar environments using Oxford Nanopore Technology.</title>
        <authorList>
            <person name="Leo P."/>
            <person name="Venkateswaran K."/>
        </authorList>
    </citation>
    <scope>NUCLEOTIDE SEQUENCE</scope>
    <source>
        <strain evidence="1">MNA-CCFEE 5423</strain>
    </source>
</reference>
<accession>A0ACC2W4B1</accession>
<dbReference type="Proteomes" id="UP001227268">
    <property type="component" value="Unassembled WGS sequence"/>
</dbReference>
<protein>
    <submittedName>
        <fullName evidence="1">Uncharacterized protein</fullName>
    </submittedName>
</protein>
<proteinExistence type="predicted"/>
<name>A0ACC2W4B1_9TREE</name>
<gene>
    <name evidence="1" type="ORF">QFC21_001838</name>
</gene>
<organism evidence="1 2">
    <name type="scientific">Naganishia friedmannii</name>
    <dbReference type="NCBI Taxonomy" id="89922"/>
    <lineage>
        <taxon>Eukaryota</taxon>
        <taxon>Fungi</taxon>
        <taxon>Dikarya</taxon>
        <taxon>Basidiomycota</taxon>
        <taxon>Agaricomycotina</taxon>
        <taxon>Tremellomycetes</taxon>
        <taxon>Filobasidiales</taxon>
        <taxon>Filobasidiaceae</taxon>
        <taxon>Naganishia</taxon>
    </lineage>
</organism>
<sequence>MSQNPQIILDFESAPVEARSLPANRIADDYDHDDEKVHSSLDLDEKANATETHVHVLAARSMNNDVETADEGEPTA</sequence>